<sequence>MLSNTVRAATRRSLGLRGIVANRAQRQSVRAYAEIPVNKVCRMVQCKVPDEAAGIEMDKLLGEVDEVMKKEIPGYVGATRMICKSYWDFKSVMVFDSVASLEGYLESEVKEKEIMPILEKAKAFAVDEDIKLQNFVYDQLA</sequence>
<protein>
    <submittedName>
        <fullName evidence="1">Uncharacterized protein</fullName>
    </submittedName>
</protein>
<evidence type="ECO:0000313" key="1">
    <source>
        <dbReference type="EMBL" id="WZN61128.1"/>
    </source>
</evidence>
<accession>A0AAX4P504</accession>
<name>A0AAX4P504_9CHLO</name>
<reference evidence="1 2" key="1">
    <citation type="submission" date="2024-03" db="EMBL/GenBank/DDBJ databases">
        <title>Complete genome sequence of the green alga Chloropicon roscoffensis RCC1871.</title>
        <authorList>
            <person name="Lemieux C."/>
            <person name="Pombert J.-F."/>
            <person name="Otis C."/>
            <person name="Turmel M."/>
        </authorList>
    </citation>
    <scope>NUCLEOTIDE SEQUENCE [LARGE SCALE GENOMIC DNA]</scope>
    <source>
        <strain evidence="1 2">RCC1871</strain>
    </source>
</reference>
<gene>
    <name evidence="1" type="ORF">HKI87_03g26620</name>
</gene>
<dbReference type="AlphaFoldDB" id="A0AAX4P504"/>
<keyword evidence="2" id="KW-1185">Reference proteome</keyword>
<evidence type="ECO:0000313" key="2">
    <source>
        <dbReference type="Proteomes" id="UP001472866"/>
    </source>
</evidence>
<organism evidence="1 2">
    <name type="scientific">Chloropicon roscoffensis</name>
    <dbReference type="NCBI Taxonomy" id="1461544"/>
    <lineage>
        <taxon>Eukaryota</taxon>
        <taxon>Viridiplantae</taxon>
        <taxon>Chlorophyta</taxon>
        <taxon>Chloropicophyceae</taxon>
        <taxon>Chloropicales</taxon>
        <taxon>Chloropicaceae</taxon>
        <taxon>Chloropicon</taxon>
    </lineage>
</organism>
<dbReference type="Proteomes" id="UP001472866">
    <property type="component" value="Chromosome 03"/>
</dbReference>
<proteinExistence type="predicted"/>
<dbReference type="EMBL" id="CP151503">
    <property type="protein sequence ID" value="WZN61128.1"/>
    <property type="molecule type" value="Genomic_DNA"/>
</dbReference>